<dbReference type="EC" id="3.4.11.9" evidence="7"/>
<dbReference type="PANTHER" id="PTHR43763">
    <property type="entry name" value="XAA-PRO AMINOPEPTIDASE 1"/>
    <property type="match status" value="1"/>
</dbReference>
<feature type="domain" description="Peptidase M24 C-terminal" evidence="6">
    <location>
        <begin position="517"/>
        <end position="577"/>
    </location>
</feature>
<protein>
    <submittedName>
        <fullName evidence="7">Xaa-Pro aminopeptidase</fullName>
        <ecNumber evidence="7">3.4.11.9</ecNumber>
    </submittedName>
</protein>
<dbReference type="InterPro" id="IPR036005">
    <property type="entry name" value="Creatinase/aminopeptidase-like"/>
</dbReference>
<organism evidence="7 8">
    <name type="scientific">Peptoniphilus koenoeneniae</name>
    <dbReference type="NCBI Taxonomy" id="507751"/>
    <lineage>
        <taxon>Bacteria</taxon>
        <taxon>Bacillati</taxon>
        <taxon>Bacillota</taxon>
        <taxon>Tissierellia</taxon>
        <taxon>Tissierellales</taxon>
        <taxon>Peptoniphilaceae</taxon>
        <taxon>Peptoniphilus</taxon>
    </lineage>
</organism>
<dbReference type="RefSeq" id="WP_023055503.1">
    <property type="nucleotide sequence ID" value="NZ_JAUSTN010000002.1"/>
</dbReference>
<evidence type="ECO:0000313" key="7">
    <source>
        <dbReference type="EMBL" id="MDQ0274469.1"/>
    </source>
</evidence>
<feature type="domain" description="Peptidase M24" evidence="4">
    <location>
        <begin position="307"/>
        <end position="508"/>
    </location>
</feature>
<keyword evidence="2" id="KW-0479">Metal-binding</keyword>
<comment type="caution">
    <text evidence="7">The sequence shown here is derived from an EMBL/GenBank/DDBJ whole genome shotgun (WGS) entry which is preliminary data.</text>
</comment>
<evidence type="ECO:0000256" key="3">
    <source>
        <dbReference type="ARBA" id="ARBA00022801"/>
    </source>
</evidence>
<evidence type="ECO:0000313" key="8">
    <source>
        <dbReference type="Proteomes" id="UP001236559"/>
    </source>
</evidence>
<dbReference type="InterPro" id="IPR032416">
    <property type="entry name" value="Peptidase_M24_C"/>
</dbReference>
<evidence type="ECO:0000259" key="6">
    <source>
        <dbReference type="Pfam" id="PF16188"/>
    </source>
</evidence>
<keyword evidence="3 7" id="KW-0378">Hydrolase</keyword>
<feature type="domain" description="Creatinase N-terminal" evidence="5">
    <location>
        <begin position="4"/>
        <end position="134"/>
    </location>
</feature>
<dbReference type="InterPro" id="IPR033740">
    <property type="entry name" value="Pept_M24B"/>
</dbReference>
<dbReference type="InterPro" id="IPR029149">
    <property type="entry name" value="Creatin/AminoP/Spt16_N"/>
</dbReference>
<dbReference type="InterPro" id="IPR000994">
    <property type="entry name" value="Pept_M24"/>
</dbReference>
<evidence type="ECO:0000259" key="4">
    <source>
        <dbReference type="Pfam" id="PF00557"/>
    </source>
</evidence>
<gene>
    <name evidence="7" type="ORF">J2S72_000477</name>
</gene>
<dbReference type="GO" id="GO:0004177">
    <property type="term" value="F:aminopeptidase activity"/>
    <property type="evidence" value="ECO:0007669"/>
    <property type="project" value="UniProtKB-KW"/>
</dbReference>
<dbReference type="Proteomes" id="UP001236559">
    <property type="component" value="Unassembled WGS sequence"/>
</dbReference>
<reference evidence="7 8" key="1">
    <citation type="submission" date="2023-07" db="EMBL/GenBank/DDBJ databases">
        <title>Genomic Encyclopedia of Type Strains, Phase IV (KMG-IV): sequencing the most valuable type-strain genomes for metagenomic binning, comparative biology and taxonomic classification.</title>
        <authorList>
            <person name="Goeker M."/>
        </authorList>
    </citation>
    <scope>NUCLEOTIDE SEQUENCE [LARGE SCALE GENOMIC DNA]</scope>
    <source>
        <strain evidence="7 8">DSM 22616</strain>
    </source>
</reference>
<accession>A0ABU0AT68</accession>
<proteinExistence type="inferred from homology"/>
<dbReference type="Gene3D" id="3.90.230.10">
    <property type="entry name" value="Creatinase/methionine aminopeptidase superfamily"/>
    <property type="match status" value="1"/>
</dbReference>
<dbReference type="InterPro" id="IPR000587">
    <property type="entry name" value="Creatinase_N"/>
</dbReference>
<dbReference type="InterPro" id="IPR050422">
    <property type="entry name" value="X-Pro_aminopeptidase_P"/>
</dbReference>
<dbReference type="Pfam" id="PF16189">
    <property type="entry name" value="Creatinase_N_2"/>
    <property type="match status" value="1"/>
</dbReference>
<evidence type="ECO:0000256" key="1">
    <source>
        <dbReference type="ARBA" id="ARBA00008766"/>
    </source>
</evidence>
<evidence type="ECO:0000256" key="2">
    <source>
        <dbReference type="ARBA" id="ARBA00022723"/>
    </source>
</evidence>
<dbReference type="Pfam" id="PF16188">
    <property type="entry name" value="Peptidase_M24_C"/>
    <property type="match status" value="1"/>
</dbReference>
<sequence>MSNLDKIRKLMEEENVDVYLIPTLDPHASEYLPDHYAERKFISGFTGSAGTVLITKDNALLWTDGRYFIQAENQLYPGFKLMKMGHPDYPTLSEWLSQNIKNGTIGFNYLYYTEALFENLKENLSGEIKFKDADLIGPLWKDRPSLPQDKIFIHELKYTGKTAEEKLKEVRSAMKKEGADTFVLAKLDDIAWLYNLRGKDIEANPVFMSYAIVDLEGAKLFVDREKIKNVLDYTQKFSQVYPYEEVFNYAKTLKDKNILLNKESINKKLYDSLQGNKIINKANPTEMLKAVKNEIETKNEKEIYIKDCLALTKFIKWIKENPVNEYEAGEKLLKFRQEQEGFLYPSFATIGAYGKNAAMMHYSASKENNTKLEKKGFFLVDSGGQYYGGTTDTTRTIAMGPLSQEEIRDYTYVLKAHLMLQRTIFLKGTDGVSLDGITRYNIWQHHMDYKCGTGHGVGYFLNVHEGPHGISPSRKTEPMVAGMYVSDEPGIYKENKHGIRIENILLVVDDGKYDDGQFLKFESLCYLPYELDAVDKNLLTEEEIDQLNEYHKKTYEKLSPYLEGEELEFLKKATREI</sequence>
<dbReference type="CDD" id="cd01085">
    <property type="entry name" value="APP"/>
    <property type="match status" value="1"/>
</dbReference>
<keyword evidence="8" id="KW-1185">Reference proteome</keyword>
<evidence type="ECO:0000259" key="5">
    <source>
        <dbReference type="Pfam" id="PF01321"/>
    </source>
</evidence>
<dbReference type="PANTHER" id="PTHR43763:SF6">
    <property type="entry name" value="XAA-PRO AMINOPEPTIDASE 1"/>
    <property type="match status" value="1"/>
</dbReference>
<keyword evidence="7" id="KW-0645">Protease</keyword>
<name>A0ABU0AT68_9FIRM</name>
<dbReference type="Gene3D" id="3.40.350.10">
    <property type="entry name" value="Creatinase/prolidase N-terminal domain"/>
    <property type="match status" value="2"/>
</dbReference>
<keyword evidence="7" id="KW-0031">Aminopeptidase</keyword>
<dbReference type="Pfam" id="PF00557">
    <property type="entry name" value="Peptidase_M24"/>
    <property type="match status" value="1"/>
</dbReference>
<dbReference type="EMBL" id="JAUSTN010000002">
    <property type="protein sequence ID" value="MDQ0274469.1"/>
    <property type="molecule type" value="Genomic_DNA"/>
</dbReference>
<dbReference type="SUPFAM" id="SSF53092">
    <property type="entry name" value="Creatinase/prolidase N-terminal domain"/>
    <property type="match status" value="1"/>
</dbReference>
<dbReference type="Pfam" id="PF01321">
    <property type="entry name" value="Creatinase_N"/>
    <property type="match status" value="1"/>
</dbReference>
<comment type="similarity">
    <text evidence="1">Belongs to the peptidase M24B family.</text>
</comment>
<dbReference type="SUPFAM" id="SSF55920">
    <property type="entry name" value="Creatinase/aminopeptidase"/>
    <property type="match status" value="1"/>
</dbReference>